<feature type="compositionally biased region" description="Polar residues" evidence="1">
    <location>
        <begin position="585"/>
        <end position="596"/>
    </location>
</feature>
<evidence type="ECO:0000256" key="1">
    <source>
        <dbReference type="SAM" id="MobiDB-lite"/>
    </source>
</evidence>
<dbReference type="EMBL" id="CATQJA010002653">
    <property type="protein sequence ID" value="CAJ0578220.1"/>
    <property type="molecule type" value="Genomic_DNA"/>
</dbReference>
<organism evidence="3 4">
    <name type="scientific">Mesorhabditis spiculigera</name>
    <dbReference type="NCBI Taxonomy" id="96644"/>
    <lineage>
        <taxon>Eukaryota</taxon>
        <taxon>Metazoa</taxon>
        <taxon>Ecdysozoa</taxon>
        <taxon>Nematoda</taxon>
        <taxon>Chromadorea</taxon>
        <taxon>Rhabditida</taxon>
        <taxon>Rhabditina</taxon>
        <taxon>Rhabditomorpha</taxon>
        <taxon>Rhabditoidea</taxon>
        <taxon>Rhabditidae</taxon>
        <taxon>Mesorhabditinae</taxon>
        <taxon>Mesorhabditis</taxon>
    </lineage>
</organism>
<feature type="non-terminal residue" evidence="3">
    <location>
        <position position="664"/>
    </location>
</feature>
<comment type="caution">
    <text evidence="3">The sequence shown here is derived from an EMBL/GenBank/DDBJ whole genome shotgun (WGS) entry which is preliminary data.</text>
</comment>
<feature type="compositionally biased region" description="Polar residues" evidence="1">
    <location>
        <begin position="310"/>
        <end position="328"/>
    </location>
</feature>
<feature type="compositionally biased region" description="Basic and acidic residues" evidence="1">
    <location>
        <begin position="7"/>
        <end position="16"/>
    </location>
</feature>
<gene>
    <name evidence="3" type="ORF">MSPICULIGERA_LOCUS16481</name>
</gene>
<dbReference type="Proteomes" id="UP001177023">
    <property type="component" value="Unassembled WGS sequence"/>
</dbReference>
<name>A0AA36CZI3_9BILA</name>
<evidence type="ECO:0000313" key="3">
    <source>
        <dbReference type="EMBL" id="CAJ0578220.1"/>
    </source>
</evidence>
<feature type="domain" description="C2H2-type" evidence="2">
    <location>
        <begin position="376"/>
        <end position="399"/>
    </location>
</feature>
<feature type="compositionally biased region" description="Polar residues" evidence="1">
    <location>
        <begin position="633"/>
        <end position="652"/>
    </location>
</feature>
<protein>
    <recommendedName>
        <fullName evidence="2">C2H2-type domain-containing protein</fullName>
    </recommendedName>
</protein>
<feature type="region of interest" description="Disordered" evidence="1">
    <location>
        <begin position="571"/>
        <end position="664"/>
    </location>
</feature>
<feature type="compositionally biased region" description="Basic and acidic residues" evidence="1">
    <location>
        <begin position="335"/>
        <end position="346"/>
    </location>
</feature>
<evidence type="ECO:0000313" key="4">
    <source>
        <dbReference type="Proteomes" id="UP001177023"/>
    </source>
</evidence>
<reference evidence="3" key="1">
    <citation type="submission" date="2023-06" db="EMBL/GenBank/DDBJ databases">
        <authorList>
            <person name="Delattre M."/>
        </authorList>
    </citation>
    <scope>NUCLEOTIDE SEQUENCE</scope>
    <source>
        <strain evidence="3">AF72</strain>
    </source>
</reference>
<feature type="compositionally biased region" description="Low complexity" evidence="1">
    <location>
        <begin position="603"/>
        <end position="613"/>
    </location>
</feature>
<dbReference type="InterPro" id="IPR013087">
    <property type="entry name" value="Znf_C2H2_type"/>
</dbReference>
<keyword evidence="4" id="KW-1185">Reference proteome</keyword>
<accession>A0AA36CZI3</accession>
<feature type="compositionally biased region" description="Basic and acidic residues" evidence="1">
    <location>
        <begin position="295"/>
        <end position="309"/>
    </location>
</feature>
<evidence type="ECO:0000259" key="2">
    <source>
        <dbReference type="PROSITE" id="PS00028"/>
    </source>
</evidence>
<dbReference type="AlphaFoldDB" id="A0AA36CZI3"/>
<feature type="compositionally biased region" description="Basic and acidic residues" evidence="1">
    <location>
        <begin position="185"/>
        <end position="198"/>
    </location>
</feature>
<dbReference type="PROSITE" id="PS00028">
    <property type="entry name" value="ZINC_FINGER_C2H2_1"/>
    <property type="match status" value="1"/>
</dbReference>
<proteinExistence type="predicted"/>
<sequence length="664" mass="71693">MSDDESDRLLIDDHDSSVTSGQEDGDVVKVAVGPLAADHPPPVTNGTNGLENVIAGKVDESMEEGEILEEMDTGANYFETPPPIAPPAQPLNADPWYSKTTGGIGINTAPAGALVSPTQEVAPALTVDTNSIEKIKTENQTMAKRSPSVKISPGRPKVMEDAVIARPSKDHKENAHSHGHHHERKIKEEPYEDRKRLSSCKKEMPVKKVKREMVDASTSVRSVAVQEENAETFFDQGHGAHGVLNYTVIYKTGTNALYLSLRYKEEEYYCVVSDGMPMNVPIKKSRTGNASTSQARDRDDEKEGGRDKGNSTSTPSKGRNSIGNSQSAKRSKATPGEKKRSTRTEEREEEDADSNDESRQTTALFEIPPPLHLHVCGINGCEYKFTRGLELDYHKQHAHATTKKNYDSRCSQTSLSMVKKLLLDRGTDAPFDLVASSSTGVQTDSVSPPVYLIDVYGNTIRYQHTETEPTYDLLRPEKPAATGEVPATTRAQYSDISDDEAPVLCEEVSNPGRPAASSQTFDAQALQKVEATGVLHTIGTSLPSSSSTSNLPMASQAPAPLLNAFHNLDALKGRPSPAANPPQPNTASPRQGNLTGLAQYGLAASSSPAQPRPADNRPPHHKIHELNAKSLVAGTSDNNMLLTSQLGQQARMGQSPIGIAKSSE</sequence>
<feature type="region of interest" description="Disordered" evidence="1">
    <location>
        <begin position="277"/>
        <end position="360"/>
    </location>
</feature>
<feature type="region of interest" description="Disordered" evidence="1">
    <location>
        <begin position="168"/>
        <end position="198"/>
    </location>
</feature>
<feature type="region of interest" description="Disordered" evidence="1">
    <location>
        <begin position="1"/>
        <end position="25"/>
    </location>
</feature>